<dbReference type="EMBL" id="GEDC01007447">
    <property type="protein sequence ID" value="JAS29851.1"/>
    <property type="molecule type" value="Transcribed_RNA"/>
</dbReference>
<sequence>MSPSQINMLLSIIFSLLIGGAYSIGYVSYDVVGKCKEIKYDDTFDFSTIPKVQYLSSYADVPLTEYLDGIVLTSVPDDSLNFSYKGTADVHTFDGKRVSSDYQSVVLNPGSLLERHTDDGVDKSYYMIMLGEVSQCKAYVYYRCSFQGTNPLDVVNVLKNDREPLTEECLARINEITSGRGLNLVPSRILPYKLHNYD</sequence>
<feature type="chain" id="PRO_5008581573" description="Lipocalin/cytosolic fatty-acid binding domain-containing protein" evidence="1">
    <location>
        <begin position="24"/>
        <end position="198"/>
    </location>
</feature>
<proteinExistence type="predicted"/>
<organism evidence="2">
    <name type="scientific">Clastoptera arizonana</name>
    <name type="common">Arizona spittle bug</name>
    <dbReference type="NCBI Taxonomy" id="38151"/>
    <lineage>
        <taxon>Eukaryota</taxon>
        <taxon>Metazoa</taxon>
        <taxon>Ecdysozoa</taxon>
        <taxon>Arthropoda</taxon>
        <taxon>Hexapoda</taxon>
        <taxon>Insecta</taxon>
        <taxon>Pterygota</taxon>
        <taxon>Neoptera</taxon>
        <taxon>Paraneoptera</taxon>
        <taxon>Hemiptera</taxon>
        <taxon>Auchenorrhyncha</taxon>
        <taxon>Cercopoidea</taxon>
        <taxon>Clastopteridae</taxon>
        <taxon>Clastoptera</taxon>
    </lineage>
</organism>
<feature type="signal peptide" evidence="1">
    <location>
        <begin position="1"/>
        <end position="23"/>
    </location>
</feature>
<name>A0A1B6DW06_9HEMI</name>
<dbReference type="AlphaFoldDB" id="A0A1B6DW06"/>
<evidence type="ECO:0000256" key="1">
    <source>
        <dbReference type="SAM" id="SignalP"/>
    </source>
</evidence>
<accession>A0A1B6DW06</accession>
<evidence type="ECO:0008006" key="3">
    <source>
        <dbReference type="Google" id="ProtNLM"/>
    </source>
</evidence>
<reference evidence="2" key="1">
    <citation type="submission" date="2015-12" db="EMBL/GenBank/DDBJ databases">
        <title>De novo transcriptome assembly of four potential Pierce s Disease insect vectors from Arizona vineyards.</title>
        <authorList>
            <person name="Tassone E.E."/>
        </authorList>
    </citation>
    <scope>NUCLEOTIDE SEQUENCE</scope>
</reference>
<evidence type="ECO:0000313" key="2">
    <source>
        <dbReference type="EMBL" id="JAS29851.1"/>
    </source>
</evidence>
<protein>
    <recommendedName>
        <fullName evidence="3">Lipocalin/cytosolic fatty-acid binding domain-containing protein</fullName>
    </recommendedName>
</protein>
<keyword evidence="1" id="KW-0732">Signal</keyword>
<gene>
    <name evidence="2" type="ORF">g.13481</name>
</gene>